<evidence type="ECO:0000256" key="1">
    <source>
        <dbReference type="SAM" id="MobiDB-lite"/>
    </source>
</evidence>
<evidence type="ECO:0000313" key="3">
    <source>
        <dbReference type="Proteomes" id="UP000041254"/>
    </source>
</evidence>
<dbReference type="InParanoid" id="A0A0G4G6Z6"/>
<gene>
    <name evidence="2" type="ORF">Vbra_3156</name>
</gene>
<feature type="compositionally biased region" description="Acidic residues" evidence="1">
    <location>
        <begin position="84"/>
        <end position="96"/>
    </location>
</feature>
<accession>A0A0G4G6Z6</accession>
<organism evidence="2 3">
    <name type="scientific">Vitrella brassicaformis (strain CCMP3155)</name>
    <dbReference type="NCBI Taxonomy" id="1169540"/>
    <lineage>
        <taxon>Eukaryota</taxon>
        <taxon>Sar</taxon>
        <taxon>Alveolata</taxon>
        <taxon>Colpodellida</taxon>
        <taxon>Vitrellaceae</taxon>
        <taxon>Vitrella</taxon>
    </lineage>
</organism>
<dbReference type="VEuPathDB" id="CryptoDB:Vbra_3156"/>
<reference evidence="2 3" key="1">
    <citation type="submission" date="2014-11" db="EMBL/GenBank/DDBJ databases">
        <authorList>
            <person name="Zhu J."/>
            <person name="Qi W."/>
            <person name="Song R."/>
        </authorList>
    </citation>
    <scope>NUCLEOTIDE SEQUENCE [LARGE SCALE GENOMIC DNA]</scope>
</reference>
<dbReference type="AlphaFoldDB" id="A0A0G4G6Z6"/>
<feature type="compositionally biased region" description="Basic residues" evidence="1">
    <location>
        <begin position="52"/>
        <end position="65"/>
    </location>
</feature>
<sequence length="192" mass="20588">MRAAWDISRNVYSAAGSAAKELTGWLMRPLTGLEARRRAEILIREEEAKAAMRPKSKPKQHHRVGKASSVSTATKAGSGQGVADEPESEEEHEDIDQMLITSTFARRSVVLQQGRAAKGRKDKQKSACSHPPTAQRSPRMTVSASPSTSSTCATSISAPARPSAPAAGRVKSVDLPPVVEPIGISRVERSCY</sequence>
<keyword evidence="3" id="KW-1185">Reference proteome</keyword>
<name>A0A0G4G6Z6_VITBC</name>
<feature type="compositionally biased region" description="Polar residues" evidence="1">
    <location>
        <begin position="68"/>
        <end position="77"/>
    </location>
</feature>
<dbReference type="EMBL" id="CDMY01000581">
    <property type="protein sequence ID" value="CEM24390.1"/>
    <property type="molecule type" value="Genomic_DNA"/>
</dbReference>
<dbReference type="Proteomes" id="UP000041254">
    <property type="component" value="Unassembled WGS sequence"/>
</dbReference>
<proteinExistence type="predicted"/>
<feature type="region of interest" description="Disordered" evidence="1">
    <location>
        <begin position="46"/>
        <end position="97"/>
    </location>
</feature>
<feature type="compositionally biased region" description="Low complexity" evidence="1">
    <location>
        <begin position="141"/>
        <end position="167"/>
    </location>
</feature>
<feature type="region of interest" description="Disordered" evidence="1">
    <location>
        <begin position="113"/>
        <end position="174"/>
    </location>
</feature>
<protein>
    <submittedName>
        <fullName evidence="2">Uncharacterized protein</fullName>
    </submittedName>
</protein>
<evidence type="ECO:0000313" key="2">
    <source>
        <dbReference type="EMBL" id="CEM24390.1"/>
    </source>
</evidence>